<dbReference type="AlphaFoldDB" id="A0A2M6YUG0"/>
<proteinExistence type="predicted"/>
<feature type="region of interest" description="Disordered" evidence="1">
    <location>
        <begin position="24"/>
        <end position="83"/>
    </location>
</feature>
<feature type="compositionally biased region" description="Polar residues" evidence="1">
    <location>
        <begin position="61"/>
        <end position="83"/>
    </location>
</feature>
<gene>
    <name evidence="2" type="ORF">COT02_02345</name>
</gene>
<accession>A0A2M6YUG0</accession>
<name>A0A2M6YUG0_9BACT</name>
<dbReference type="EMBL" id="PEWY01000065">
    <property type="protein sequence ID" value="PIU37139.1"/>
    <property type="molecule type" value="Genomic_DNA"/>
</dbReference>
<sequence>MPELSFDHPFGRFSTPGIKFGLQGGVGVSPSEGVPKPAGSSTPLISEVKGITGISDREGFRSNNEPQGQAISTTPISAPKTTK</sequence>
<comment type="caution">
    <text evidence="2">The sequence shown here is derived from an EMBL/GenBank/DDBJ whole genome shotgun (WGS) entry which is preliminary data.</text>
</comment>
<evidence type="ECO:0000313" key="3">
    <source>
        <dbReference type="Proteomes" id="UP000230184"/>
    </source>
</evidence>
<evidence type="ECO:0000256" key="1">
    <source>
        <dbReference type="SAM" id="MobiDB-lite"/>
    </source>
</evidence>
<protein>
    <submittedName>
        <fullName evidence="2">Uncharacterized protein</fullName>
    </submittedName>
</protein>
<evidence type="ECO:0000313" key="2">
    <source>
        <dbReference type="EMBL" id="PIU37139.1"/>
    </source>
</evidence>
<organism evidence="2 3">
    <name type="scientific">Candidatus Roizmanbacteria bacterium CG07_land_8_20_14_0_80_34_15</name>
    <dbReference type="NCBI Taxonomy" id="1974849"/>
    <lineage>
        <taxon>Bacteria</taxon>
        <taxon>Candidatus Roizmaniibacteriota</taxon>
    </lineage>
</organism>
<dbReference type="Proteomes" id="UP000230184">
    <property type="component" value="Unassembled WGS sequence"/>
</dbReference>
<reference evidence="3" key="1">
    <citation type="submission" date="2017-09" db="EMBL/GenBank/DDBJ databases">
        <title>Depth-based differentiation of microbial function through sediment-hosted aquifers and enrichment of novel symbionts in the deep terrestrial subsurface.</title>
        <authorList>
            <person name="Probst A.J."/>
            <person name="Ladd B."/>
            <person name="Jarett J.K."/>
            <person name="Geller-Mcgrath D.E."/>
            <person name="Sieber C.M.K."/>
            <person name="Emerson J.B."/>
            <person name="Anantharaman K."/>
            <person name="Thomas B.C."/>
            <person name="Malmstrom R."/>
            <person name="Stieglmeier M."/>
            <person name="Klingl A."/>
            <person name="Woyke T."/>
            <person name="Ryan C.M."/>
            <person name="Banfield J.F."/>
        </authorList>
    </citation>
    <scope>NUCLEOTIDE SEQUENCE [LARGE SCALE GENOMIC DNA]</scope>
</reference>